<organism evidence="2 3">
    <name type="scientific">Pontiella agarivorans</name>
    <dbReference type="NCBI Taxonomy" id="3038953"/>
    <lineage>
        <taxon>Bacteria</taxon>
        <taxon>Pseudomonadati</taxon>
        <taxon>Kiritimatiellota</taxon>
        <taxon>Kiritimatiellia</taxon>
        <taxon>Kiritimatiellales</taxon>
        <taxon>Pontiellaceae</taxon>
        <taxon>Pontiella</taxon>
    </lineage>
</organism>
<dbReference type="InterPro" id="IPR016024">
    <property type="entry name" value="ARM-type_fold"/>
</dbReference>
<gene>
    <name evidence="2" type="ORF">P9H32_09500</name>
</gene>
<feature type="domain" description="Leucine rich repeat variant" evidence="1">
    <location>
        <begin position="54"/>
        <end position="108"/>
    </location>
</feature>
<evidence type="ECO:0000313" key="3">
    <source>
        <dbReference type="Proteomes" id="UP001290861"/>
    </source>
</evidence>
<keyword evidence="3" id="KW-1185">Reference proteome</keyword>
<accession>A0ABU5MXH5</accession>
<dbReference type="InterPro" id="IPR011989">
    <property type="entry name" value="ARM-like"/>
</dbReference>
<proteinExistence type="predicted"/>
<dbReference type="RefSeq" id="WP_322608655.1">
    <property type="nucleotide sequence ID" value="NZ_JARVCO010000010.1"/>
</dbReference>
<sequence length="482" mass="53125">MPAEIHKDELLEAIRNDGPREVVKQYRHNLLPSRVLIDLYSEHPERDVLLFLALYPTVPSQVLEDLADACADPQIQAAIATNPRCSHLLLVRMAREGGPAVRAALAANKLQNSKITSELLNDPSLTVRASLAGNGTINDNYRAALACDPEPAVRAALAFSAKLPAEIVHALSADDSAVIRAALFGFGRVDEEMLLGWAESDNPEMQRLLLSRSKLKPEIIQALRFSPDPLVKSAVKDLYEPDAAELLARAESDNKKLRAETAGYPALPVEIQHLLAADSSAEVRAALAANPEIDEEVALLIAASNDPAACQALAANPNLPRSGKIELCHHESDDVRLQMIYRDDLDEEMVNIFVNEREDMEAIAHLALKGVTFTRTKPELLEKLLSHKRPSLRTFACAAEELTSSHVRKLTRDDAVCVRLALCENPILTRFALTELSKDWNPAVAERAREKLEQLPETDDETEFDEADGEESLVSKIVNFFK</sequence>
<dbReference type="SUPFAM" id="SSF48371">
    <property type="entry name" value="ARM repeat"/>
    <property type="match status" value="1"/>
</dbReference>
<evidence type="ECO:0000313" key="2">
    <source>
        <dbReference type="EMBL" id="MDZ8118862.1"/>
    </source>
</evidence>
<dbReference type="InterPro" id="IPR057893">
    <property type="entry name" value="LRV_2"/>
</dbReference>
<reference evidence="2 3" key="1">
    <citation type="journal article" date="2024" name="Appl. Environ. Microbiol.">
        <title>Pontiella agarivorans sp. nov., a novel marine anaerobic bacterium capable of degrading macroalgal polysaccharides and fixing nitrogen.</title>
        <authorList>
            <person name="Liu N."/>
            <person name="Kivenson V."/>
            <person name="Peng X."/>
            <person name="Cui Z."/>
            <person name="Lankiewicz T.S."/>
            <person name="Gosselin K.M."/>
            <person name="English C.J."/>
            <person name="Blair E.M."/>
            <person name="O'Malley M.A."/>
            <person name="Valentine D.L."/>
        </authorList>
    </citation>
    <scope>NUCLEOTIDE SEQUENCE [LARGE SCALE GENOMIC DNA]</scope>
    <source>
        <strain evidence="2 3">NLcol2</strain>
    </source>
</reference>
<dbReference type="Gene3D" id="1.25.10.10">
    <property type="entry name" value="Leucine-rich Repeat Variant"/>
    <property type="match status" value="2"/>
</dbReference>
<dbReference type="Pfam" id="PF25591">
    <property type="entry name" value="LRV_2"/>
    <property type="match status" value="1"/>
</dbReference>
<dbReference type="EMBL" id="JARVCO010000010">
    <property type="protein sequence ID" value="MDZ8118862.1"/>
    <property type="molecule type" value="Genomic_DNA"/>
</dbReference>
<comment type="caution">
    <text evidence="2">The sequence shown here is derived from an EMBL/GenBank/DDBJ whole genome shotgun (WGS) entry which is preliminary data.</text>
</comment>
<evidence type="ECO:0000259" key="1">
    <source>
        <dbReference type="Pfam" id="PF25591"/>
    </source>
</evidence>
<dbReference type="Proteomes" id="UP001290861">
    <property type="component" value="Unassembled WGS sequence"/>
</dbReference>
<name>A0ABU5MXH5_9BACT</name>
<protein>
    <recommendedName>
        <fullName evidence="1">Leucine rich repeat variant domain-containing protein</fullName>
    </recommendedName>
</protein>